<name>A0A0G4P358_PENC3</name>
<accession>A0A0G4P358</accession>
<protein>
    <submittedName>
        <fullName evidence="1">Fumarate reductase/succinate dehydrogenase flavoprotein, N-terminal</fullName>
    </submittedName>
</protein>
<dbReference type="Pfam" id="PF13450">
    <property type="entry name" value="NAD_binding_8"/>
    <property type="match status" value="1"/>
</dbReference>
<dbReference type="Gene3D" id="3.30.70.1990">
    <property type="match status" value="1"/>
</dbReference>
<dbReference type="GO" id="GO:0050660">
    <property type="term" value="F:flavin adenine dinucleotide binding"/>
    <property type="evidence" value="ECO:0007669"/>
    <property type="project" value="TreeGrafter"/>
</dbReference>
<sequence>MRIHLQTIGPQEPERLFAGPTSRGVSRMMYSLKFFPVIACWMAVTASVFDPENYAKADVIVSDVVVVGGGSSGTYAAINLRKMGQSVVVVERKKHLGGHTNTYIDDATGLSVDYGVQTFLNSSITLDYFAHFNISLVNYTRSNATVSLADFNTGNPVFFYPIRNLTGWTVQLAQYRWLDSTWKIPQPVASDLLLPLGDFLVKYNLSDAAFNLYFDSQGISNPLQQLTANVMKTVDPAYLREISGSMLSTANNNNSEIYVKALTELGSNALVSTVTAAARPQGGRGVSLVVKTPMGSKLVQASKLLITIPPTLDNMRPFNLNLEELQIFSQWTSMGYYTLVLNNTGLPEGYQWINANDSSATYHIPQQPGASEITSTRIPGVFYVWYRSPSHMTRLSVEQAAIRAIQNLQKAQNFTITTPNIIKFKSHTPFKLSVSAQAIRDGFYSELYALQGKRSTWYTGAAFISHNGGVLWKFTQALLRRIVAA</sequence>
<dbReference type="PANTHER" id="PTHR21197">
    <property type="entry name" value="UDP-GALACTOPYRANOSE MUTASE"/>
    <property type="match status" value="1"/>
</dbReference>
<dbReference type="STRING" id="1429867.A0A0G4P358"/>
<dbReference type="SUPFAM" id="SSF51905">
    <property type="entry name" value="FAD/NAD(P)-binding domain"/>
    <property type="match status" value="1"/>
</dbReference>
<dbReference type="Gene3D" id="3.50.50.60">
    <property type="entry name" value="FAD/NAD(P)-binding domain"/>
    <property type="match status" value="1"/>
</dbReference>
<organism evidence="1 2">
    <name type="scientific">Penicillium camemberti (strain FM 013)</name>
    <dbReference type="NCBI Taxonomy" id="1429867"/>
    <lineage>
        <taxon>Eukaryota</taxon>
        <taxon>Fungi</taxon>
        <taxon>Dikarya</taxon>
        <taxon>Ascomycota</taxon>
        <taxon>Pezizomycotina</taxon>
        <taxon>Eurotiomycetes</taxon>
        <taxon>Eurotiomycetidae</taxon>
        <taxon>Eurotiales</taxon>
        <taxon>Aspergillaceae</taxon>
        <taxon>Penicillium</taxon>
    </lineage>
</organism>
<reference evidence="1 2" key="1">
    <citation type="journal article" date="2014" name="Nat. Commun.">
        <title>Multiple recent horizontal transfers of a large genomic region in cheese making fungi.</title>
        <authorList>
            <person name="Cheeseman K."/>
            <person name="Ropars J."/>
            <person name="Renault P."/>
            <person name="Dupont J."/>
            <person name="Gouzy J."/>
            <person name="Branca A."/>
            <person name="Abraham A.L."/>
            <person name="Ceppi M."/>
            <person name="Conseiller E."/>
            <person name="Debuchy R."/>
            <person name="Malagnac F."/>
            <person name="Goarin A."/>
            <person name="Silar P."/>
            <person name="Lacoste S."/>
            <person name="Sallet E."/>
            <person name="Bensimon A."/>
            <person name="Giraud T."/>
            <person name="Brygoo Y."/>
        </authorList>
    </citation>
    <scope>NUCLEOTIDE SEQUENCE [LARGE SCALE GENOMIC DNA]</scope>
    <source>
        <strain evidence="2">FM 013</strain>
    </source>
</reference>
<dbReference type="AlphaFoldDB" id="A0A0G4P358"/>
<evidence type="ECO:0000313" key="2">
    <source>
        <dbReference type="Proteomes" id="UP000053732"/>
    </source>
</evidence>
<dbReference type="Proteomes" id="UP000053732">
    <property type="component" value="Unassembled WGS sequence"/>
</dbReference>
<dbReference type="PANTHER" id="PTHR21197:SF0">
    <property type="entry name" value="UDP-GALACTOPYRANOSE MUTASE"/>
    <property type="match status" value="1"/>
</dbReference>
<proteinExistence type="predicted"/>
<dbReference type="InterPro" id="IPR036188">
    <property type="entry name" value="FAD/NAD-bd_sf"/>
</dbReference>
<dbReference type="Gene3D" id="1.10.405.20">
    <property type="match status" value="1"/>
</dbReference>
<dbReference type="GO" id="GO:0005829">
    <property type="term" value="C:cytosol"/>
    <property type="evidence" value="ECO:0007669"/>
    <property type="project" value="TreeGrafter"/>
</dbReference>
<dbReference type="EMBL" id="HG793137">
    <property type="protein sequence ID" value="CRL20761.1"/>
    <property type="molecule type" value="Genomic_DNA"/>
</dbReference>
<evidence type="ECO:0000313" key="1">
    <source>
        <dbReference type="EMBL" id="CRL20761.1"/>
    </source>
</evidence>
<gene>
    <name evidence="1" type="ORF">PCAMFM013_S004g000702</name>
</gene>
<keyword evidence="2" id="KW-1185">Reference proteome</keyword>
<dbReference type="GO" id="GO:0008767">
    <property type="term" value="F:UDP-galactopyranose mutase activity"/>
    <property type="evidence" value="ECO:0007669"/>
    <property type="project" value="TreeGrafter"/>
</dbReference>